<dbReference type="AlphaFoldDB" id="A0AAV2HWY8"/>
<feature type="compositionally biased region" description="Basic and acidic residues" evidence="1">
    <location>
        <begin position="73"/>
        <end position="93"/>
    </location>
</feature>
<dbReference type="EMBL" id="CAXITT010000310">
    <property type="protein sequence ID" value="CAL1538714.1"/>
    <property type="molecule type" value="Genomic_DNA"/>
</dbReference>
<feature type="region of interest" description="Disordered" evidence="1">
    <location>
        <begin position="202"/>
        <end position="232"/>
    </location>
</feature>
<dbReference type="GO" id="GO:0030141">
    <property type="term" value="C:secretory granule"/>
    <property type="evidence" value="ECO:0007669"/>
    <property type="project" value="TreeGrafter"/>
</dbReference>
<proteinExistence type="predicted"/>
<evidence type="ECO:0008006" key="4">
    <source>
        <dbReference type="Google" id="ProtNLM"/>
    </source>
</evidence>
<protein>
    <recommendedName>
        <fullName evidence="4">Receptor-binding cancer antigen expressed on SiSo cells</fullName>
    </recommendedName>
</protein>
<dbReference type="InterPro" id="IPR017025">
    <property type="entry name" value="Cancer-assoc_antigen_RCAS1"/>
</dbReference>
<evidence type="ECO:0000313" key="2">
    <source>
        <dbReference type="EMBL" id="CAL1538714.1"/>
    </source>
</evidence>
<name>A0AAV2HWY8_LYMST</name>
<feature type="region of interest" description="Disordered" evidence="1">
    <location>
        <begin position="68"/>
        <end position="100"/>
    </location>
</feature>
<dbReference type="PIRSF" id="PIRSF034247">
    <property type="entry name" value="RCAS1"/>
    <property type="match status" value="1"/>
</dbReference>
<dbReference type="PANTHER" id="PTHR15208">
    <property type="entry name" value="RECEPTOR-BINDING CANCER ANTIGEN EXPRESSED ON SISO CELLS CANCER ASSOCIATED SURFACE ANTIGEN RCAS1 ESTROGEN RECEPTOR-BINDING FRAGMENT- ASSOCIATED GENE 9 PROTEIN"/>
    <property type="match status" value="1"/>
</dbReference>
<comment type="caution">
    <text evidence="2">The sequence shown here is derived from an EMBL/GenBank/DDBJ whole genome shotgun (WGS) entry which is preliminary data.</text>
</comment>
<gene>
    <name evidence="2" type="ORF">GSLYS_00012535001</name>
</gene>
<dbReference type="Proteomes" id="UP001497497">
    <property type="component" value="Unassembled WGS sequence"/>
</dbReference>
<reference evidence="2 3" key="1">
    <citation type="submission" date="2024-04" db="EMBL/GenBank/DDBJ databases">
        <authorList>
            <consortium name="Genoscope - CEA"/>
            <person name="William W."/>
        </authorList>
    </citation>
    <scope>NUCLEOTIDE SEQUENCE [LARGE SCALE GENOMIC DNA]</scope>
</reference>
<keyword evidence="3" id="KW-1185">Reference proteome</keyword>
<evidence type="ECO:0000313" key="3">
    <source>
        <dbReference type="Proteomes" id="UP001497497"/>
    </source>
</evidence>
<organism evidence="2 3">
    <name type="scientific">Lymnaea stagnalis</name>
    <name type="common">Great pond snail</name>
    <name type="synonym">Helix stagnalis</name>
    <dbReference type="NCBI Taxonomy" id="6523"/>
    <lineage>
        <taxon>Eukaryota</taxon>
        <taxon>Metazoa</taxon>
        <taxon>Spiralia</taxon>
        <taxon>Lophotrochozoa</taxon>
        <taxon>Mollusca</taxon>
        <taxon>Gastropoda</taxon>
        <taxon>Heterobranchia</taxon>
        <taxon>Euthyneura</taxon>
        <taxon>Panpulmonata</taxon>
        <taxon>Hygrophila</taxon>
        <taxon>Lymnaeoidea</taxon>
        <taxon>Lymnaeidae</taxon>
        <taxon>Lymnaea</taxon>
    </lineage>
</organism>
<feature type="compositionally biased region" description="Basic and acidic residues" evidence="1">
    <location>
        <begin position="202"/>
        <end position="220"/>
    </location>
</feature>
<dbReference type="PANTHER" id="PTHR15208:SF2">
    <property type="entry name" value="RECEPTOR-BINDING CANCER ANTIGEN EXPRESSED ON SISO CELLS"/>
    <property type="match status" value="1"/>
</dbReference>
<accession>A0AAV2HWY8</accession>
<sequence length="232" mass="27249">MFKFTWRVFKSVFGILFTILRPLQRLFCRRQKLSKMEGVELTSIGSGDMPYDSQYSLSKSHIEEIEPETWDTWDDKGEHSSRDQSAAQRKDQAQRGYGTSHNYHYNKKLMEPEPEEEVNFFEDMTPQVKRQPKILIRKKDAAPTSFPYFSDRLGVLSDVPLANSELEAWEDESNAWETEEASEDLSWQAQEAIKEKKRLERLERQMEQQKKKQKKEEMRGLKTGSLIATKLS</sequence>
<evidence type="ECO:0000256" key="1">
    <source>
        <dbReference type="SAM" id="MobiDB-lite"/>
    </source>
</evidence>